<feature type="non-terminal residue" evidence="2">
    <location>
        <position position="115"/>
    </location>
</feature>
<dbReference type="SUPFAM" id="SSF53098">
    <property type="entry name" value="Ribonuclease H-like"/>
    <property type="match status" value="1"/>
</dbReference>
<gene>
    <name evidence="2" type="ORF">PHYSODRAFT_404813</name>
</gene>
<name>G4YVI9_PHYSP</name>
<feature type="non-terminal residue" evidence="2">
    <location>
        <position position="1"/>
    </location>
</feature>
<dbReference type="Pfam" id="PF05699">
    <property type="entry name" value="Dimer_Tnp_hAT"/>
    <property type="match status" value="1"/>
</dbReference>
<dbReference type="InterPro" id="IPR008906">
    <property type="entry name" value="HATC_C_dom"/>
</dbReference>
<dbReference type="Proteomes" id="UP000002640">
    <property type="component" value="Unassembled WGS sequence"/>
</dbReference>
<dbReference type="AlphaFoldDB" id="G4YVI9"/>
<dbReference type="InParanoid" id="G4YVI9"/>
<protein>
    <recommendedName>
        <fullName evidence="1">HAT C-terminal dimerisation domain-containing protein</fullName>
    </recommendedName>
</protein>
<dbReference type="STRING" id="1094619.G4YVI9"/>
<organism evidence="2 3">
    <name type="scientific">Phytophthora sojae (strain P6497)</name>
    <name type="common">Soybean stem and root rot agent</name>
    <name type="synonym">Phytophthora megasperma f. sp. glycines</name>
    <dbReference type="NCBI Taxonomy" id="1094619"/>
    <lineage>
        <taxon>Eukaryota</taxon>
        <taxon>Sar</taxon>
        <taxon>Stramenopiles</taxon>
        <taxon>Oomycota</taxon>
        <taxon>Peronosporomycetes</taxon>
        <taxon>Peronosporales</taxon>
        <taxon>Peronosporaceae</taxon>
        <taxon>Phytophthora</taxon>
    </lineage>
</organism>
<dbReference type="InterPro" id="IPR012337">
    <property type="entry name" value="RNaseH-like_sf"/>
</dbReference>
<dbReference type="GO" id="GO:0046983">
    <property type="term" value="F:protein dimerization activity"/>
    <property type="evidence" value="ECO:0007669"/>
    <property type="project" value="InterPro"/>
</dbReference>
<sequence length="115" mass="13204">TAALYAFGSLKKSWSPSERAQYAAASSFHWWDNNEQTYNSTFPKLVELARLVFAVTTSSAASERAWSIFDLIHCKKRNRLTKDKAEKLAYIYINLAAAETSWMDVARWQEYPESV</sequence>
<dbReference type="GeneID" id="20651394"/>
<accession>G4YVI9</accession>
<dbReference type="RefSeq" id="XP_009520840.1">
    <property type="nucleotide sequence ID" value="XM_009522545.1"/>
</dbReference>
<dbReference type="SMR" id="G4YVI9"/>
<evidence type="ECO:0000313" key="2">
    <source>
        <dbReference type="EMBL" id="EGZ25552.1"/>
    </source>
</evidence>
<dbReference type="KEGG" id="psoj:PHYSODRAFT_404813"/>
<proteinExistence type="predicted"/>
<evidence type="ECO:0000259" key="1">
    <source>
        <dbReference type="Pfam" id="PF05699"/>
    </source>
</evidence>
<evidence type="ECO:0000313" key="3">
    <source>
        <dbReference type="Proteomes" id="UP000002640"/>
    </source>
</evidence>
<dbReference type="EMBL" id="JH159152">
    <property type="protein sequence ID" value="EGZ25552.1"/>
    <property type="molecule type" value="Genomic_DNA"/>
</dbReference>
<reference evidence="2 3" key="1">
    <citation type="journal article" date="2006" name="Science">
        <title>Phytophthora genome sequences uncover evolutionary origins and mechanisms of pathogenesis.</title>
        <authorList>
            <person name="Tyler B.M."/>
            <person name="Tripathy S."/>
            <person name="Zhang X."/>
            <person name="Dehal P."/>
            <person name="Jiang R.H."/>
            <person name="Aerts A."/>
            <person name="Arredondo F.D."/>
            <person name="Baxter L."/>
            <person name="Bensasson D."/>
            <person name="Beynon J.L."/>
            <person name="Chapman J."/>
            <person name="Damasceno C.M."/>
            <person name="Dorrance A.E."/>
            <person name="Dou D."/>
            <person name="Dickerman A.W."/>
            <person name="Dubchak I.L."/>
            <person name="Garbelotto M."/>
            <person name="Gijzen M."/>
            <person name="Gordon S.G."/>
            <person name="Govers F."/>
            <person name="Grunwald N.J."/>
            <person name="Huang W."/>
            <person name="Ivors K.L."/>
            <person name="Jones R.W."/>
            <person name="Kamoun S."/>
            <person name="Krampis K."/>
            <person name="Lamour K.H."/>
            <person name="Lee M.K."/>
            <person name="McDonald W.H."/>
            <person name="Medina M."/>
            <person name="Meijer H.J."/>
            <person name="Nordberg E.K."/>
            <person name="Maclean D.J."/>
            <person name="Ospina-Giraldo M.D."/>
            <person name="Morris P.F."/>
            <person name="Phuntumart V."/>
            <person name="Putnam N.H."/>
            <person name="Rash S."/>
            <person name="Rose J.K."/>
            <person name="Sakihama Y."/>
            <person name="Salamov A.A."/>
            <person name="Savidor A."/>
            <person name="Scheuring C.F."/>
            <person name="Smith B.M."/>
            <person name="Sobral B.W."/>
            <person name="Terry A."/>
            <person name="Torto-Alalibo T.A."/>
            <person name="Win J."/>
            <person name="Xu Z."/>
            <person name="Zhang H."/>
            <person name="Grigoriev I.V."/>
            <person name="Rokhsar D.S."/>
            <person name="Boore J.L."/>
        </authorList>
    </citation>
    <scope>NUCLEOTIDE SEQUENCE [LARGE SCALE GENOMIC DNA]</scope>
    <source>
        <strain evidence="2 3">P6497</strain>
    </source>
</reference>
<keyword evidence="3" id="KW-1185">Reference proteome</keyword>
<feature type="domain" description="HAT C-terminal dimerisation" evidence="1">
    <location>
        <begin position="27"/>
        <end position="92"/>
    </location>
</feature>